<evidence type="ECO:0000256" key="1">
    <source>
        <dbReference type="SAM" id="MobiDB-lite"/>
    </source>
</evidence>
<feature type="compositionally biased region" description="Low complexity" evidence="1">
    <location>
        <begin position="43"/>
        <end position="53"/>
    </location>
</feature>
<accession>A0A101MAS5</accession>
<dbReference type="AlphaFoldDB" id="A0A101MAS5"/>
<name>A0A101MAS5_PENFR</name>
<feature type="region of interest" description="Disordered" evidence="1">
    <location>
        <begin position="1"/>
        <end position="53"/>
    </location>
</feature>
<comment type="caution">
    <text evidence="2">The sequence shown here is derived from an EMBL/GenBank/DDBJ whole genome shotgun (WGS) entry which is preliminary data.</text>
</comment>
<reference evidence="2 3" key="1">
    <citation type="submission" date="2015-10" db="EMBL/GenBank/DDBJ databases">
        <title>Genome sequencing of Penicillium freii.</title>
        <authorList>
            <person name="Nguyen H.D."/>
            <person name="Visagie C.M."/>
            <person name="Seifert K.A."/>
        </authorList>
    </citation>
    <scope>NUCLEOTIDE SEQUENCE [LARGE SCALE GENOMIC DNA]</scope>
    <source>
        <strain evidence="2 3">DAOM 242723</strain>
    </source>
</reference>
<keyword evidence="3" id="KW-1185">Reference proteome</keyword>
<feature type="region of interest" description="Disordered" evidence="1">
    <location>
        <begin position="104"/>
        <end position="128"/>
    </location>
</feature>
<sequence>MSEQLPPSGPGGGRHDGGRHDDDRHDGDRYDGGNKRSMHRQNAAQDADQAAAQISHDARVAALIVQAVQHQVDQEGFRPSPARDARVAELTVRALDAQVDLRRESGRRGRGGGGRHTTREGGRGGYYHRGGYGTAYRAGIVDAGQQNPRSDQVLTQQYPGHQVVREAASSGPWSWTGHQTRLEDMAGKSDLLL</sequence>
<evidence type="ECO:0000313" key="3">
    <source>
        <dbReference type="Proteomes" id="UP000055045"/>
    </source>
</evidence>
<evidence type="ECO:0000313" key="2">
    <source>
        <dbReference type="EMBL" id="KUM57154.1"/>
    </source>
</evidence>
<organism evidence="2 3">
    <name type="scientific">Penicillium freii</name>
    <dbReference type="NCBI Taxonomy" id="48697"/>
    <lineage>
        <taxon>Eukaryota</taxon>
        <taxon>Fungi</taxon>
        <taxon>Dikarya</taxon>
        <taxon>Ascomycota</taxon>
        <taxon>Pezizomycotina</taxon>
        <taxon>Eurotiomycetes</taxon>
        <taxon>Eurotiomycetidae</taxon>
        <taxon>Eurotiales</taxon>
        <taxon>Aspergillaceae</taxon>
        <taxon>Penicillium</taxon>
    </lineage>
</organism>
<dbReference type="EMBL" id="LLXE01000394">
    <property type="protein sequence ID" value="KUM57154.1"/>
    <property type="molecule type" value="Genomic_DNA"/>
</dbReference>
<proteinExistence type="predicted"/>
<protein>
    <submittedName>
        <fullName evidence="2">Uncharacterized protein</fullName>
    </submittedName>
</protein>
<feature type="compositionally biased region" description="Basic and acidic residues" evidence="1">
    <location>
        <begin position="13"/>
        <end position="34"/>
    </location>
</feature>
<dbReference type="Proteomes" id="UP000055045">
    <property type="component" value="Unassembled WGS sequence"/>
</dbReference>
<gene>
    <name evidence="2" type="ORF">ACN42_g10040</name>
</gene>